<sequence>MTRRYFISKDDAEDYNSAYWILLDIYRDLDDIFESIVPESLLQEIDRDIENMFWGTDVSLLIQKLKSVFQKITFCYFEGFFTYDSHLFYPLACVPYRSFNPKMIGRYTMMIVDSGINVLTKTEDKEYPYLEKFIESAKKYGSPNCLWTIPDYPFKVIEANLKSIREKNHWEQKFLRRTERNIKEYHEIPYTIVSIQYKFGDINSFRRNWERFYGFSQNLGVGNLLKCRNSSFFKKILQHIYFNNSNNKRVHFFGTGIPLIKDLLSFIQQYNPSFFITFDTVKWSITSDKELLKVNNGRFCRSENRDLFLTSFIDKMALIRKDLRVKAKVNKRILNIMDFV</sequence>
<dbReference type="AlphaFoldDB" id="A0A0F9M8D1"/>
<gene>
    <name evidence="1" type="ORF">LCGC14_1122340</name>
</gene>
<reference evidence="1" key="1">
    <citation type="journal article" date="2015" name="Nature">
        <title>Complex archaea that bridge the gap between prokaryotes and eukaryotes.</title>
        <authorList>
            <person name="Spang A."/>
            <person name="Saw J.H."/>
            <person name="Jorgensen S.L."/>
            <person name="Zaremba-Niedzwiedzka K."/>
            <person name="Martijn J."/>
            <person name="Lind A.E."/>
            <person name="van Eijk R."/>
            <person name="Schleper C."/>
            <person name="Guy L."/>
            <person name="Ettema T.J."/>
        </authorList>
    </citation>
    <scope>NUCLEOTIDE SEQUENCE</scope>
</reference>
<name>A0A0F9M8D1_9ZZZZ</name>
<proteinExistence type="predicted"/>
<protein>
    <submittedName>
        <fullName evidence="1">Uncharacterized protein</fullName>
    </submittedName>
</protein>
<dbReference type="EMBL" id="LAZR01005198">
    <property type="protein sequence ID" value="KKN01979.1"/>
    <property type="molecule type" value="Genomic_DNA"/>
</dbReference>
<organism evidence="1">
    <name type="scientific">marine sediment metagenome</name>
    <dbReference type="NCBI Taxonomy" id="412755"/>
    <lineage>
        <taxon>unclassified sequences</taxon>
        <taxon>metagenomes</taxon>
        <taxon>ecological metagenomes</taxon>
    </lineage>
</organism>
<comment type="caution">
    <text evidence="1">The sequence shown here is derived from an EMBL/GenBank/DDBJ whole genome shotgun (WGS) entry which is preliminary data.</text>
</comment>
<accession>A0A0F9M8D1</accession>
<evidence type="ECO:0000313" key="1">
    <source>
        <dbReference type="EMBL" id="KKN01979.1"/>
    </source>
</evidence>